<protein>
    <submittedName>
        <fullName evidence="1">Uncharacterized protein</fullName>
    </submittedName>
</protein>
<name>A0A511D451_9PSEU</name>
<dbReference type="Proteomes" id="UP000321328">
    <property type="component" value="Unassembled WGS sequence"/>
</dbReference>
<sequence length="77" mass="8695">MLTRPQRGHVQITARGKEVLAERPERVDMQLLSRFDDYLDYWARTNVTVRLEVVAQAMSASGARAGREGADLLPTPR</sequence>
<accession>A0A511D451</accession>
<gene>
    <name evidence="1" type="ORF">PA7_22010</name>
</gene>
<reference evidence="1 2" key="1">
    <citation type="submission" date="2019-07" db="EMBL/GenBank/DDBJ databases">
        <title>Whole genome shotgun sequence of Pseudonocardia asaccharolytica NBRC 16224.</title>
        <authorList>
            <person name="Hosoyama A."/>
            <person name="Uohara A."/>
            <person name="Ohji S."/>
            <person name="Ichikawa N."/>
        </authorList>
    </citation>
    <scope>NUCLEOTIDE SEQUENCE [LARGE SCALE GENOMIC DNA]</scope>
    <source>
        <strain evidence="1 2">NBRC 16224</strain>
    </source>
</reference>
<evidence type="ECO:0000313" key="2">
    <source>
        <dbReference type="Proteomes" id="UP000321328"/>
    </source>
</evidence>
<evidence type="ECO:0000313" key="1">
    <source>
        <dbReference type="EMBL" id="GEL18364.1"/>
    </source>
</evidence>
<comment type="caution">
    <text evidence="1">The sequence shown here is derived from an EMBL/GenBank/DDBJ whole genome shotgun (WGS) entry which is preliminary data.</text>
</comment>
<dbReference type="AlphaFoldDB" id="A0A511D451"/>
<dbReference type="STRING" id="1123024.GCA_000423625_01223"/>
<dbReference type="EMBL" id="BJVI01000019">
    <property type="protein sequence ID" value="GEL18364.1"/>
    <property type="molecule type" value="Genomic_DNA"/>
</dbReference>
<keyword evidence="2" id="KW-1185">Reference proteome</keyword>
<proteinExistence type="predicted"/>
<organism evidence="1 2">
    <name type="scientific">Pseudonocardia asaccharolytica DSM 44247 = NBRC 16224</name>
    <dbReference type="NCBI Taxonomy" id="1123024"/>
    <lineage>
        <taxon>Bacteria</taxon>
        <taxon>Bacillati</taxon>
        <taxon>Actinomycetota</taxon>
        <taxon>Actinomycetes</taxon>
        <taxon>Pseudonocardiales</taxon>
        <taxon>Pseudonocardiaceae</taxon>
        <taxon>Pseudonocardia</taxon>
    </lineage>
</organism>